<dbReference type="InterPro" id="IPR036113">
    <property type="entry name" value="Asp/Glu-ADT_sf_sub_c"/>
</dbReference>
<sequence length="95" mass="10858">MKLNVEELHKVAHLARLSIHPKDEESYSQALSNILNLVDEMQTIDTQGVKPMTHPMDAFQRLRADEVTESDQRDHLQKIAPAIEDGLYLVPRVVE</sequence>
<keyword evidence="1" id="KW-0547">Nucleotide-binding</keyword>
<protein>
    <recommendedName>
        <fullName evidence="1">Aspartyl/glutamyl-tRNA(Asn/Gln) amidotransferase subunit C</fullName>
        <shortName evidence="1">Asp/Glu-ADT subunit C</shortName>
        <ecNumber evidence="1">6.3.5.-</ecNumber>
    </recommendedName>
</protein>
<comment type="caution">
    <text evidence="2">The sequence shown here is derived from an EMBL/GenBank/DDBJ whole genome shotgun (WGS) entry which is preliminary data.</text>
</comment>
<dbReference type="EC" id="6.3.5.-" evidence="1"/>
<comment type="catalytic activity">
    <reaction evidence="1">
        <text>L-glutamyl-tRNA(Gln) + L-glutamine + ATP + H2O = L-glutaminyl-tRNA(Gln) + L-glutamate + ADP + phosphate + H(+)</text>
        <dbReference type="Rhea" id="RHEA:17521"/>
        <dbReference type="Rhea" id="RHEA-COMP:9681"/>
        <dbReference type="Rhea" id="RHEA-COMP:9684"/>
        <dbReference type="ChEBI" id="CHEBI:15377"/>
        <dbReference type="ChEBI" id="CHEBI:15378"/>
        <dbReference type="ChEBI" id="CHEBI:29985"/>
        <dbReference type="ChEBI" id="CHEBI:30616"/>
        <dbReference type="ChEBI" id="CHEBI:43474"/>
        <dbReference type="ChEBI" id="CHEBI:58359"/>
        <dbReference type="ChEBI" id="CHEBI:78520"/>
        <dbReference type="ChEBI" id="CHEBI:78521"/>
        <dbReference type="ChEBI" id="CHEBI:456216"/>
    </reaction>
</comment>
<reference evidence="3" key="1">
    <citation type="journal article" date="2019" name="Int. J. Syst. Evol. Microbiol.">
        <title>The Global Catalogue of Microorganisms (GCM) 10K type strain sequencing project: providing services to taxonomists for standard genome sequencing and annotation.</title>
        <authorList>
            <consortium name="The Broad Institute Genomics Platform"/>
            <consortium name="The Broad Institute Genome Sequencing Center for Infectious Disease"/>
            <person name="Wu L."/>
            <person name="Ma J."/>
        </authorList>
    </citation>
    <scope>NUCLEOTIDE SEQUENCE [LARGE SCALE GENOMIC DNA]</scope>
    <source>
        <strain evidence="3">NBRC 100033</strain>
    </source>
</reference>
<dbReference type="Pfam" id="PF02686">
    <property type="entry name" value="GatC"/>
    <property type="match status" value="1"/>
</dbReference>
<name>A0ABQ6A0E3_9GAMM</name>
<keyword evidence="1" id="KW-0436">Ligase</keyword>
<dbReference type="RefSeq" id="WP_027851826.1">
    <property type="nucleotide sequence ID" value="NZ_BSOR01000038.1"/>
</dbReference>
<evidence type="ECO:0000313" key="3">
    <source>
        <dbReference type="Proteomes" id="UP001156682"/>
    </source>
</evidence>
<dbReference type="Gene3D" id="1.10.20.60">
    <property type="entry name" value="Glu-tRNAGln amidotransferase C subunit, N-terminal domain"/>
    <property type="match status" value="1"/>
</dbReference>
<keyword evidence="1" id="KW-0067">ATP-binding</keyword>
<dbReference type="HAMAP" id="MF_00122">
    <property type="entry name" value="GatC"/>
    <property type="match status" value="1"/>
</dbReference>
<dbReference type="PANTHER" id="PTHR15004:SF0">
    <property type="entry name" value="GLUTAMYL-TRNA(GLN) AMIDOTRANSFERASE SUBUNIT C, MITOCHONDRIAL"/>
    <property type="match status" value="1"/>
</dbReference>
<proteinExistence type="inferred from homology"/>
<dbReference type="PANTHER" id="PTHR15004">
    <property type="entry name" value="GLUTAMYL-TRNA(GLN) AMIDOTRANSFERASE SUBUNIT C, MITOCHONDRIAL"/>
    <property type="match status" value="1"/>
</dbReference>
<organism evidence="2 3">
    <name type="scientific">Marinospirillum insulare</name>
    <dbReference type="NCBI Taxonomy" id="217169"/>
    <lineage>
        <taxon>Bacteria</taxon>
        <taxon>Pseudomonadati</taxon>
        <taxon>Pseudomonadota</taxon>
        <taxon>Gammaproteobacteria</taxon>
        <taxon>Oceanospirillales</taxon>
        <taxon>Oceanospirillaceae</taxon>
        <taxon>Marinospirillum</taxon>
    </lineage>
</organism>
<evidence type="ECO:0000313" key="2">
    <source>
        <dbReference type="EMBL" id="GLR64740.1"/>
    </source>
</evidence>
<evidence type="ECO:0000256" key="1">
    <source>
        <dbReference type="HAMAP-Rule" id="MF_00122"/>
    </source>
</evidence>
<dbReference type="InterPro" id="IPR003837">
    <property type="entry name" value="GatC"/>
</dbReference>
<comment type="catalytic activity">
    <reaction evidence="1">
        <text>L-aspartyl-tRNA(Asn) + L-glutamine + ATP + H2O = L-asparaginyl-tRNA(Asn) + L-glutamate + ADP + phosphate + 2 H(+)</text>
        <dbReference type="Rhea" id="RHEA:14513"/>
        <dbReference type="Rhea" id="RHEA-COMP:9674"/>
        <dbReference type="Rhea" id="RHEA-COMP:9677"/>
        <dbReference type="ChEBI" id="CHEBI:15377"/>
        <dbReference type="ChEBI" id="CHEBI:15378"/>
        <dbReference type="ChEBI" id="CHEBI:29985"/>
        <dbReference type="ChEBI" id="CHEBI:30616"/>
        <dbReference type="ChEBI" id="CHEBI:43474"/>
        <dbReference type="ChEBI" id="CHEBI:58359"/>
        <dbReference type="ChEBI" id="CHEBI:78515"/>
        <dbReference type="ChEBI" id="CHEBI:78516"/>
        <dbReference type="ChEBI" id="CHEBI:456216"/>
    </reaction>
</comment>
<dbReference type="NCBIfam" id="TIGR00135">
    <property type="entry name" value="gatC"/>
    <property type="match status" value="1"/>
</dbReference>
<comment type="subunit">
    <text evidence="1">Heterotrimer of A, B and C subunits.</text>
</comment>
<comment type="similarity">
    <text evidence="1">Belongs to the GatC family.</text>
</comment>
<keyword evidence="3" id="KW-1185">Reference proteome</keyword>
<dbReference type="EMBL" id="BSOR01000038">
    <property type="protein sequence ID" value="GLR64740.1"/>
    <property type="molecule type" value="Genomic_DNA"/>
</dbReference>
<accession>A0ABQ6A0E3</accession>
<dbReference type="Proteomes" id="UP001156682">
    <property type="component" value="Unassembled WGS sequence"/>
</dbReference>
<keyword evidence="1" id="KW-0648">Protein biosynthesis</keyword>
<dbReference type="SUPFAM" id="SSF141000">
    <property type="entry name" value="Glu-tRNAGln amidotransferase C subunit"/>
    <property type="match status" value="1"/>
</dbReference>
<comment type="function">
    <text evidence="1">Allows the formation of correctly charged Asn-tRNA(Asn) or Gln-tRNA(Gln) through the transamidation of misacylated Asp-tRNA(Asn) or Glu-tRNA(Gln) in organisms which lack either or both of asparaginyl-tRNA or glutaminyl-tRNA synthetases. The reaction takes place in the presence of glutamine and ATP through an activated phospho-Asp-tRNA(Asn) or phospho-Glu-tRNA(Gln).</text>
</comment>
<gene>
    <name evidence="1 2" type="primary">gatC</name>
    <name evidence="2" type="ORF">GCM10007878_21780</name>
</gene>